<evidence type="ECO:0000313" key="3">
    <source>
        <dbReference type="Proteomes" id="UP000063234"/>
    </source>
</evidence>
<name>A0A0S3QSP6_THET7</name>
<organism evidence="2 3">
    <name type="scientific">Thermosulfidibacter takaii (strain DSM 17441 / JCM 13301 / NBRC 103674 / ABI70S6)</name>
    <dbReference type="NCBI Taxonomy" id="1298851"/>
    <lineage>
        <taxon>Bacteria</taxon>
        <taxon>Pseudomonadati</taxon>
        <taxon>Thermosulfidibacterota</taxon>
        <taxon>Thermosulfidibacteria</taxon>
        <taxon>Thermosulfidibacterales</taxon>
        <taxon>Thermosulfidibacteraceae</taxon>
    </lineage>
</organism>
<dbReference type="AlphaFoldDB" id="A0A0S3QSP6"/>
<evidence type="ECO:0000313" key="2">
    <source>
        <dbReference type="EMBL" id="BAT71366.1"/>
    </source>
</evidence>
<dbReference type="KEGG" id="ttk:TST_0560"/>
<dbReference type="EMBL" id="AP013035">
    <property type="protein sequence ID" value="BAT71366.1"/>
    <property type="molecule type" value="Genomic_DNA"/>
</dbReference>
<evidence type="ECO:0000256" key="1">
    <source>
        <dbReference type="SAM" id="Phobius"/>
    </source>
</evidence>
<protein>
    <submittedName>
        <fullName evidence="2">Uncharacterized protein</fullName>
    </submittedName>
</protein>
<keyword evidence="3" id="KW-1185">Reference proteome</keyword>
<dbReference type="Proteomes" id="UP000063234">
    <property type="component" value="Chromosome"/>
</dbReference>
<keyword evidence="1" id="KW-0472">Membrane</keyword>
<sequence length="164" mass="18717">MDAGGIPPLFVIHKTNMAVRFYPFLICFLLIFVLACAYMEDEMFLQPYFKSKRVGIVYKSEVEHRVEDLIDCALSSDVALPIDIKVNVKSTCSWADSELTELIERYVVNELKRKGFEVSANSSHSFLVGYCWSDLDYLTLSLKFVGANGTINFSQCIQYVEVKR</sequence>
<accession>A0A0S3QSP6</accession>
<proteinExistence type="predicted"/>
<reference evidence="3" key="1">
    <citation type="journal article" date="2018" name="Science">
        <title>A primordial and reversible TCA cycle in a facultatively chemolithoautotrophic thermophile.</title>
        <authorList>
            <person name="Nunoura T."/>
            <person name="Chikaraishi Y."/>
            <person name="Izaki R."/>
            <person name="Suwa T."/>
            <person name="Sato T."/>
            <person name="Harada T."/>
            <person name="Mori K."/>
            <person name="Kato Y."/>
            <person name="Miyazaki M."/>
            <person name="Shimamura S."/>
            <person name="Yanagawa K."/>
            <person name="Shuto A."/>
            <person name="Ohkouchi N."/>
            <person name="Fujita N."/>
            <person name="Takaki Y."/>
            <person name="Atomi H."/>
            <person name="Takai K."/>
        </authorList>
    </citation>
    <scope>NUCLEOTIDE SEQUENCE [LARGE SCALE GENOMIC DNA]</scope>
    <source>
        <strain evidence="3">DSM 17441 / JCM 13301 / NBRC 103674 / ABI70S6</strain>
    </source>
</reference>
<dbReference type="STRING" id="1298851.TST_0560"/>
<gene>
    <name evidence="2" type="ORF">TST_0560</name>
</gene>
<keyword evidence="1" id="KW-0812">Transmembrane</keyword>
<feature type="transmembrane region" description="Helical" evidence="1">
    <location>
        <begin position="20"/>
        <end position="39"/>
    </location>
</feature>
<keyword evidence="1" id="KW-1133">Transmembrane helix</keyword>